<evidence type="ECO:0000313" key="8">
    <source>
        <dbReference type="EMBL" id="GFO60616.1"/>
    </source>
</evidence>
<dbReference type="GO" id="GO:0005737">
    <property type="term" value="C:cytoplasm"/>
    <property type="evidence" value="ECO:0007669"/>
    <property type="project" value="TreeGrafter"/>
</dbReference>
<dbReference type="InterPro" id="IPR036627">
    <property type="entry name" value="CobW-likC_sf"/>
</dbReference>
<dbReference type="Gene3D" id="3.30.1220.10">
    <property type="entry name" value="CobW-like, C-terminal domain"/>
    <property type="match status" value="1"/>
</dbReference>
<dbReference type="CDD" id="cd03112">
    <property type="entry name" value="CobW-like"/>
    <property type="match status" value="1"/>
</dbReference>
<keyword evidence="1" id="KW-0547">Nucleotide-binding</keyword>
<sequence>MPEEGIAPVKTWLITGFLGAGKTTLIREQLKTAGARVAVLVNEFGELGVDGALIRAAGDVEVLELHGGCICCSQKEGLVQSVAALARGLAPNLLLIEPSGIAETSELLRLLAAPVLDGVIQLEGSVAVLDAETFLAYSEPDTFGSFFLDQVQNADVVVLNKRDLVEEGELACIEARLAELAPGAVVLGTEYCRLDGALISTGSRRRTGAPGREAALLGLTCLSLPFMGALSRPELSALLAEIASGRYGEVLRGKGLVPVAGEGLLELQLVGSRSNLEPFAGSAEPRLTLIGRNLERGLLSARLGALGASEKP</sequence>
<dbReference type="SUPFAM" id="SSF90002">
    <property type="entry name" value="Hypothetical protein YjiA, C-terminal domain"/>
    <property type="match status" value="1"/>
</dbReference>
<evidence type="ECO:0000313" key="9">
    <source>
        <dbReference type="Proteomes" id="UP000556026"/>
    </source>
</evidence>
<dbReference type="AlphaFoldDB" id="A0A6V8MKV1"/>
<organism evidence="8 9">
    <name type="scientific">Geomonas silvestris</name>
    <dbReference type="NCBI Taxonomy" id="2740184"/>
    <lineage>
        <taxon>Bacteria</taxon>
        <taxon>Pseudomonadati</taxon>
        <taxon>Thermodesulfobacteriota</taxon>
        <taxon>Desulfuromonadia</taxon>
        <taxon>Geobacterales</taxon>
        <taxon>Geobacteraceae</taxon>
        <taxon>Geomonas</taxon>
    </lineage>
</organism>
<name>A0A6V8MKV1_9BACT</name>
<keyword evidence="3" id="KW-0143">Chaperone</keyword>
<gene>
    <name evidence="8" type="primary">cobW</name>
    <name evidence="8" type="ORF">GMST_29410</name>
</gene>
<dbReference type="InterPro" id="IPR051316">
    <property type="entry name" value="Zinc-reg_GTPase_activator"/>
</dbReference>
<comment type="catalytic activity">
    <reaction evidence="6">
        <text>GTP + H2O = GDP + phosphate + H(+)</text>
        <dbReference type="Rhea" id="RHEA:19669"/>
        <dbReference type="ChEBI" id="CHEBI:15377"/>
        <dbReference type="ChEBI" id="CHEBI:15378"/>
        <dbReference type="ChEBI" id="CHEBI:37565"/>
        <dbReference type="ChEBI" id="CHEBI:43474"/>
        <dbReference type="ChEBI" id="CHEBI:58189"/>
    </reaction>
    <physiologicalReaction direction="left-to-right" evidence="6">
        <dbReference type="Rhea" id="RHEA:19670"/>
    </physiologicalReaction>
</comment>
<dbReference type="Proteomes" id="UP000556026">
    <property type="component" value="Unassembled WGS sequence"/>
</dbReference>
<evidence type="ECO:0000256" key="2">
    <source>
        <dbReference type="ARBA" id="ARBA00022801"/>
    </source>
</evidence>
<feature type="domain" description="CobW C-terminal" evidence="7">
    <location>
        <begin position="219"/>
        <end position="307"/>
    </location>
</feature>
<evidence type="ECO:0000256" key="6">
    <source>
        <dbReference type="ARBA" id="ARBA00049117"/>
    </source>
</evidence>
<comment type="caution">
    <text evidence="8">The sequence shown here is derived from an EMBL/GenBank/DDBJ whole genome shotgun (WGS) entry which is preliminary data.</text>
</comment>
<dbReference type="RefSeq" id="WP_183355428.1">
    <property type="nucleotide sequence ID" value="NZ_BLXX01000009.1"/>
</dbReference>
<dbReference type="SMART" id="SM00833">
    <property type="entry name" value="CobW_C"/>
    <property type="match status" value="1"/>
</dbReference>
<dbReference type="InterPro" id="IPR011629">
    <property type="entry name" value="CobW-like_C"/>
</dbReference>
<keyword evidence="2" id="KW-0378">Hydrolase</keyword>
<dbReference type="Pfam" id="PF02492">
    <property type="entry name" value="cobW"/>
    <property type="match status" value="1"/>
</dbReference>
<proteinExistence type="inferred from homology"/>
<dbReference type="Pfam" id="PF07683">
    <property type="entry name" value="CobW_C"/>
    <property type="match status" value="1"/>
</dbReference>
<accession>A0A6V8MKV1</accession>
<dbReference type="GO" id="GO:0000166">
    <property type="term" value="F:nucleotide binding"/>
    <property type="evidence" value="ECO:0007669"/>
    <property type="project" value="UniProtKB-KW"/>
</dbReference>
<keyword evidence="9" id="KW-1185">Reference proteome</keyword>
<dbReference type="SUPFAM" id="SSF52540">
    <property type="entry name" value="P-loop containing nucleoside triphosphate hydrolases"/>
    <property type="match status" value="1"/>
</dbReference>
<protein>
    <submittedName>
        <fullName evidence="8">Cobalamin biosynthesis protein CobW</fullName>
    </submittedName>
</protein>
<evidence type="ECO:0000256" key="3">
    <source>
        <dbReference type="ARBA" id="ARBA00023186"/>
    </source>
</evidence>
<dbReference type="PANTHER" id="PTHR13748">
    <property type="entry name" value="COBW-RELATED"/>
    <property type="match status" value="1"/>
</dbReference>
<dbReference type="InterPro" id="IPR003495">
    <property type="entry name" value="CobW/HypB/UreG_nucleotide-bd"/>
</dbReference>
<dbReference type="GO" id="GO:0016787">
    <property type="term" value="F:hydrolase activity"/>
    <property type="evidence" value="ECO:0007669"/>
    <property type="project" value="UniProtKB-KW"/>
</dbReference>
<dbReference type="EMBL" id="BLXX01000009">
    <property type="protein sequence ID" value="GFO60616.1"/>
    <property type="molecule type" value="Genomic_DNA"/>
</dbReference>
<dbReference type="Gene3D" id="3.40.50.300">
    <property type="entry name" value="P-loop containing nucleotide triphosphate hydrolases"/>
    <property type="match status" value="1"/>
</dbReference>
<dbReference type="PANTHER" id="PTHR13748:SF62">
    <property type="entry name" value="COBW DOMAIN-CONTAINING PROTEIN"/>
    <property type="match status" value="1"/>
</dbReference>
<dbReference type="InterPro" id="IPR027417">
    <property type="entry name" value="P-loop_NTPase"/>
</dbReference>
<comment type="similarity">
    <text evidence="4">Belongs to the SIMIBI class G3E GTPase family. ZNG1 subfamily.</text>
</comment>
<evidence type="ECO:0000259" key="7">
    <source>
        <dbReference type="SMART" id="SM00833"/>
    </source>
</evidence>
<evidence type="ECO:0000256" key="4">
    <source>
        <dbReference type="ARBA" id="ARBA00034320"/>
    </source>
</evidence>
<evidence type="ECO:0000256" key="5">
    <source>
        <dbReference type="ARBA" id="ARBA00045658"/>
    </source>
</evidence>
<reference evidence="9" key="1">
    <citation type="submission" date="2020-06" db="EMBL/GenBank/DDBJ databases">
        <title>Draft genomic sequence of Geomonas sp. Red330.</title>
        <authorList>
            <person name="Itoh H."/>
            <person name="Zhenxing X."/>
            <person name="Ushijima N."/>
            <person name="Masuda Y."/>
            <person name="Shiratori Y."/>
            <person name="Senoo K."/>
        </authorList>
    </citation>
    <scope>NUCLEOTIDE SEQUENCE [LARGE SCALE GENOMIC DNA]</scope>
    <source>
        <strain evidence="9">Red330</strain>
    </source>
</reference>
<comment type="function">
    <text evidence="5">Zinc chaperone that directly transfers zinc cofactor to target proteins, thereby activating them. Zinc is transferred from the CXCC motif in the GTPase domain to the zinc binding site in target proteins in a process requiring GTP hydrolysis.</text>
</comment>
<evidence type="ECO:0000256" key="1">
    <source>
        <dbReference type="ARBA" id="ARBA00022741"/>
    </source>
</evidence>